<comment type="caution">
    <text evidence="1">The sequence shown here is derived from an EMBL/GenBank/DDBJ whole genome shotgun (WGS) entry which is preliminary data.</text>
</comment>
<proteinExistence type="predicted"/>
<keyword evidence="2" id="KW-1185">Reference proteome</keyword>
<protein>
    <submittedName>
        <fullName evidence="1">Uncharacterized protein</fullName>
    </submittedName>
</protein>
<accession>A0A4Y2PCB7</accession>
<dbReference type="AlphaFoldDB" id="A0A4Y2PCB7"/>
<evidence type="ECO:0000313" key="1">
    <source>
        <dbReference type="EMBL" id="GBN48120.1"/>
    </source>
</evidence>
<gene>
    <name evidence="1" type="ORF">AVEN_87100_1</name>
</gene>
<dbReference type="EMBL" id="BGPR01010815">
    <property type="protein sequence ID" value="GBN48120.1"/>
    <property type="molecule type" value="Genomic_DNA"/>
</dbReference>
<sequence length="121" mass="13775">MEKAFLLLTLPILNLHDINNSNDIQQMELQKVKECVMTYVLSSISSFSDKKETNVYSLWSKKERLSDNRSFVDTPTVTLGDGLKMIITGWSLLTRFSFGVIKPSDRRACVAQLVDKKSPME</sequence>
<evidence type="ECO:0000313" key="2">
    <source>
        <dbReference type="Proteomes" id="UP000499080"/>
    </source>
</evidence>
<dbReference type="Proteomes" id="UP000499080">
    <property type="component" value="Unassembled WGS sequence"/>
</dbReference>
<organism evidence="1 2">
    <name type="scientific">Araneus ventricosus</name>
    <name type="common">Orbweaver spider</name>
    <name type="synonym">Epeira ventricosa</name>
    <dbReference type="NCBI Taxonomy" id="182803"/>
    <lineage>
        <taxon>Eukaryota</taxon>
        <taxon>Metazoa</taxon>
        <taxon>Ecdysozoa</taxon>
        <taxon>Arthropoda</taxon>
        <taxon>Chelicerata</taxon>
        <taxon>Arachnida</taxon>
        <taxon>Araneae</taxon>
        <taxon>Araneomorphae</taxon>
        <taxon>Entelegynae</taxon>
        <taxon>Araneoidea</taxon>
        <taxon>Araneidae</taxon>
        <taxon>Araneus</taxon>
    </lineage>
</organism>
<name>A0A4Y2PCB7_ARAVE</name>
<reference evidence="1 2" key="1">
    <citation type="journal article" date="2019" name="Sci. Rep.">
        <title>Orb-weaving spider Araneus ventricosus genome elucidates the spidroin gene catalogue.</title>
        <authorList>
            <person name="Kono N."/>
            <person name="Nakamura H."/>
            <person name="Ohtoshi R."/>
            <person name="Moran D.A.P."/>
            <person name="Shinohara A."/>
            <person name="Yoshida Y."/>
            <person name="Fujiwara M."/>
            <person name="Mori M."/>
            <person name="Tomita M."/>
            <person name="Arakawa K."/>
        </authorList>
    </citation>
    <scope>NUCLEOTIDE SEQUENCE [LARGE SCALE GENOMIC DNA]</scope>
</reference>